<dbReference type="AlphaFoldDB" id="A0A8J6QY92"/>
<protein>
    <recommendedName>
        <fullName evidence="3">Type II toxin-antitoxin system RelE/ParE family toxin</fullName>
    </recommendedName>
</protein>
<keyword evidence="2" id="KW-1185">Reference proteome</keyword>
<name>A0A8J6QY92_9BACT</name>
<dbReference type="EMBL" id="JACWUN010000018">
    <property type="protein sequence ID" value="MBD1401616.1"/>
    <property type="molecule type" value="Genomic_DNA"/>
</dbReference>
<evidence type="ECO:0008006" key="3">
    <source>
        <dbReference type="Google" id="ProtNLM"/>
    </source>
</evidence>
<comment type="caution">
    <text evidence="1">The sequence shown here is derived from an EMBL/GenBank/DDBJ whole genome shotgun (WGS) entry which is preliminary data.</text>
</comment>
<accession>A0A8J6QY92</accession>
<evidence type="ECO:0000313" key="1">
    <source>
        <dbReference type="EMBL" id="MBD1401616.1"/>
    </source>
</evidence>
<dbReference type="Proteomes" id="UP000632828">
    <property type="component" value="Unassembled WGS sequence"/>
</dbReference>
<gene>
    <name evidence="1" type="ORF">ICT70_13195</name>
</gene>
<evidence type="ECO:0000313" key="2">
    <source>
        <dbReference type="Proteomes" id="UP000632828"/>
    </source>
</evidence>
<proteinExistence type="predicted"/>
<organism evidence="1 2">
    <name type="scientific">Pelovirga terrestris</name>
    <dbReference type="NCBI Taxonomy" id="2771352"/>
    <lineage>
        <taxon>Bacteria</taxon>
        <taxon>Pseudomonadati</taxon>
        <taxon>Thermodesulfobacteriota</taxon>
        <taxon>Desulfuromonadia</taxon>
        <taxon>Geobacterales</taxon>
        <taxon>Geobacteraceae</taxon>
        <taxon>Pelovirga</taxon>
    </lineage>
</organism>
<reference evidence="1" key="1">
    <citation type="submission" date="2020-09" db="EMBL/GenBank/DDBJ databases">
        <title>Pelobacter alkaliphilus sp. nov., a novel anaerobic arsenate-reducing bacterium from terrestrial mud volcano.</title>
        <authorList>
            <person name="Khomyakova M.A."/>
            <person name="Merkel A.Y."/>
            <person name="Slobodkin A.I."/>
        </authorList>
    </citation>
    <scope>NUCLEOTIDE SEQUENCE</scope>
    <source>
        <strain evidence="1">M08fum</strain>
    </source>
</reference>
<sequence length="53" mass="6121">MEFPDSFPAVRGSVRKAFVRAFPYKVLFSVEGSSLIILAIAHQHRLPDYWVDR</sequence>